<dbReference type="InterPro" id="IPR012341">
    <property type="entry name" value="6hp_glycosidase-like_sf"/>
</dbReference>
<gene>
    <name evidence="3" type="ORF">CPB84DRAFT_1813300</name>
</gene>
<keyword evidence="4" id="KW-1185">Reference proteome</keyword>
<dbReference type="GO" id="GO:0005975">
    <property type="term" value="P:carbohydrate metabolic process"/>
    <property type="evidence" value="ECO:0007669"/>
    <property type="project" value="InterPro"/>
</dbReference>
<evidence type="ECO:0000313" key="4">
    <source>
        <dbReference type="Proteomes" id="UP000724874"/>
    </source>
</evidence>
<feature type="chain" id="PRO_5040152568" evidence="2">
    <location>
        <begin position="23"/>
        <end position="432"/>
    </location>
</feature>
<evidence type="ECO:0000256" key="2">
    <source>
        <dbReference type="SAM" id="SignalP"/>
    </source>
</evidence>
<dbReference type="PANTHER" id="PTHR41814">
    <property type="entry name" value="EXPRESSED PROTEIN"/>
    <property type="match status" value="1"/>
</dbReference>
<dbReference type="Gene3D" id="1.50.10.10">
    <property type="match status" value="1"/>
</dbReference>
<dbReference type="GO" id="GO:0016787">
    <property type="term" value="F:hydrolase activity"/>
    <property type="evidence" value="ECO:0007669"/>
    <property type="project" value="UniProtKB-KW"/>
</dbReference>
<dbReference type="SUPFAM" id="SSF48208">
    <property type="entry name" value="Six-hairpin glycosidases"/>
    <property type="match status" value="1"/>
</dbReference>
<protein>
    <submittedName>
        <fullName evidence="3">Uncharacterized protein</fullName>
    </submittedName>
</protein>
<dbReference type="Proteomes" id="UP000724874">
    <property type="component" value="Unassembled WGS sequence"/>
</dbReference>
<keyword evidence="1" id="KW-0378">Hydrolase</keyword>
<name>A0A9P5TSC8_GYMJU</name>
<organism evidence="3 4">
    <name type="scientific">Gymnopilus junonius</name>
    <name type="common">Spectacular rustgill mushroom</name>
    <name type="synonym">Gymnopilus spectabilis subsp. junonius</name>
    <dbReference type="NCBI Taxonomy" id="109634"/>
    <lineage>
        <taxon>Eukaryota</taxon>
        <taxon>Fungi</taxon>
        <taxon>Dikarya</taxon>
        <taxon>Basidiomycota</taxon>
        <taxon>Agaricomycotina</taxon>
        <taxon>Agaricomycetes</taxon>
        <taxon>Agaricomycetidae</taxon>
        <taxon>Agaricales</taxon>
        <taxon>Agaricineae</taxon>
        <taxon>Hymenogastraceae</taxon>
        <taxon>Gymnopilus</taxon>
    </lineage>
</organism>
<dbReference type="PANTHER" id="PTHR41814:SF1">
    <property type="entry name" value="CELLULASE"/>
    <property type="match status" value="1"/>
</dbReference>
<dbReference type="Pfam" id="PF07470">
    <property type="entry name" value="Glyco_hydro_88"/>
    <property type="match status" value="1"/>
</dbReference>
<reference evidence="3" key="1">
    <citation type="submission" date="2020-11" db="EMBL/GenBank/DDBJ databases">
        <authorList>
            <consortium name="DOE Joint Genome Institute"/>
            <person name="Ahrendt S."/>
            <person name="Riley R."/>
            <person name="Andreopoulos W."/>
            <person name="LaButti K."/>
            <person name="Pangilinan J."/>
            <person name="Ruiz-duenas F.J."/>
            <person name="Barrasa J.M."/>
            <person name="Sanchez-Garcia M."/>
            <person name="Camarero S."/>
            <person name="Miyauchi S."/>
            <person name="Serrano A."/>
            <person name="Linde D."/>
            <person name="Babiker R."/>
            <person name="Drula E."/>
            <person name="Ayuso-Fernandez I."/>
            <person name="Pacheco R."/>
            <person name="Padilla G."/>
            <person name="Ferreira P."/>
            <person name="Barriuso J."/>
            <person name="Kellner H."/>
            <person name="Castanera R."/>
            <person name="Alfaro M."/>
            <person name="Ramirez L."/>
            <person name="Pisabarro A.G."/>
            <person name="Kuo A."/>
            <person name="Tritt A."/>
            <person name="Lipzen A."/>
            <person name="He G."/>
            <person name="Yan M."/>
            <person name="Ng V."/>
            <person name="Cullen D."/>
            <person name="Martin F."/>
            <person name="Rosso M.-N."/>
            <person name="Henrissat B."/>
            <person name="Hibbett D."/>
            <person name="Martinez A.T."/>
            <person name="Grigoriev I.V."/>
        </authorList>
    </citation>
    <scope>NUCLEOTIDE SEQUENCE</scope>
    <source>
        <strain evidence="3">AH 44721</strain>
    </source>
</reference>
<evidence type="ECO:0000313" key="3">
    <source>
        <dbReference type="EMBL" id="KAF8908561.1"/>
    </source>
</evidence>
<keyword evidence="2" id="KW-0732">Signal</keyword>
<evidence type="ECO:0000256" key="1">
    <source>
        <dbReference type="ARBA" id="ARBA00022801"/>
    </source>
</evidence>
<accession>A0A9P5TSC8</accession>
<dbReference type="OrthoDB" id="4138492at2759"/>
<feature type="signal peptide" evidence="2">
    <location>
        <begin position="1"/>
        <end position="22"/>
    </location>
</feature>
<sequence length="432" mass="45693">MLRRLLKWSITPTLLFVYHTSASSLTRATSTSDAIPFSPGFDVEAVLALATTLPSHSWEFGTASEALLELFDAPHAVFGANPFPVPTIQPSDSPSLTYAKENIVISTPPDGLSNGDGAVGDPASLGVSAVLLGKTLASYSEAAAQEAFYVINEAPKWPNGAISHRAQYAELWADFVYMAPPFLAYYGVATNNVTTLRIAVEQCQLYRQALTANTTIGSAVPPTTHSSSTEGLWIHILGPASPDPGLWSTGNAWAAAGTMRVLATLVKAPSSLFSHGSSSLPNEAWRAQAIVSLVQLISAILDGAIRQQRDQGLLRNYLDDPSWFGETSGSTLLASVAYRISALSLSHGPLSASLASVNVHSYITFAESIRRTLGSDGHISSNGTATPAINPLNWGDHTPFTAGSPEGQNFVILLYAAWRDCVRAGVPGCSAH</sequence>
<dbReference type="InterPro" id="IPR010905">
    <property type="entry name" value="Glyco_hydro_88"/>
</dbReference>
<dbReference type="InterPro" id="IPR008928">
    <property type="entry name" value="6-hairpin_glycosidase_sf"/>
</dbReference>
<comment type="caution">
    <text evidence="3">The sequence shown here is derived from an EMBL/GenBank/DDBJ whole genome shotgun (WGS) entry which is preliminary data.</text>
</comment>
<proteinExistence type="predicted"/>
<dbReference type="EMBL" id="JADNYJ010000011">
    <property type="protein sequence ID" value="KAF8908561.1"/>
    <property type="molecule type" value="Genomic_DNA"/>
</dbReference>
<dbReference type="AlphaFoldDB" id="A0A9P5TSC8"/>